<comment type="subcellular location">
    <subcellularLocation>
        <location evidence="1">Membrane</location>
    </subcellularLocation>
</comment>
<keyword evidence="5" id="KW-1185">Reference proteome</keyword>
<keyword evidence="3" id="KW-0732">Signal</keyword>
<reference evidence="4 5" key="1">
    <citation type="submission" date="2019-09" db="EMBL/GenBank/DDBJ databases">
        <authorList>
            <person name="Leyn A S."/>
        </authorList>
    </citation>
    <scope>NUCLEOTIDE SEQUENCE [LARGE SCALE GENOMIC DNA]</scope>
    <source>
        <strain evidence="4">AA231_1</strain>
    </source>
</reference>
<name>A0A6I8M7S9_9PSEU</name>
<protein>
    <submittedName>
        <fullName evidence="4">Uncharacterized protein</fullName>
    </submittedName>
</protein>
<dbReference type="PANTHER" id="PTHR37042">
    <property type="entry name" value="OUTER MEMBRANE PROTEIN RV1973"/>
    <property type="match status" value="1"/>
</dbReference>
<evidence type="ECO:0000256" key="1">
    <source>
        <dbReference type="ARBA" id="ARBA00004370"/>
    </source>
</evidence>
<dbReference type="PROSITE" id="PS51257">
    <property type="entry name" value="PROKAR_LIPOPROTEIN"/>
    <property type="match status" value="1"/>
</dbReference>
<dbReference type="EMBL" id="CABVGP010000003">
    <property type="protein sequence ID" value="VVJ24007.1"/>
    <property type="molecule type" value="Genomic_DNA"/>
</dbReference>
<accession>A0A6I8M7S9</accession>
<dbReference type="RefSeq" id="WP_155548720.1">
    <property type="nucleotide sequence ID" value="NZ_CABVGP010000003.1"/>
</dbReference>
<dbReference type="GO" id="GO:0016020">
    <property type="term" value="C:membrane"/>
    <property type="evidence" value="ECO:0007669"/>
    <property type="project" value="UniProtKB-SubCell"/>
</dbReference>
<keyword evidence="2" id="KW-0472">Membrane</keyword>
<dbReference type="PANTHER" id="PTHR37042:SF4">
    <property type="entry name" value="OUTER MEMBRANE PROTEIN RV1973"/>
    <property type="match status" value="1"/>
</dbReference>
<organism evidence="4 5">
    <name type="scientific">Amycolatopsis camponoti</name>
    <dbReference type="NCBI Taxonomy" id="2606593"/>
    <lineage>
        <taxon>Bacteria</taxon>
        <taxon>Bacillati</taxon>
        <taxon>Actinomycetota</taxon>
        <taxon>Actinomycetes</taxon>
        <taxon>Pseudonocardiales</taxon>
        <taxon>Pseudonocardiaceae</taxon>
        <taxon>Amycolatopsis</taxon>
    </lineage>
</organism>
<proteinExistence type="predicted"/>
<evidence type="ECO:0000256" key="3">
    <source>
        <dbReference type="SAM" id="SignalP"/>
    </source>
</evidence>
<evidence type="ECO:0000256" key="2">
    <source>
        <dbReference type="ARBA" id="ARBA00023136"/>
    </source>
</evidence>
<feature type="signal peptide" evidence="3">
    <location>
        <begin position="1"/>
        <end position="17"/>
    </location>
</feature>
<dbReference type="Proteomes" id="UP000399805">
    <property type="component" value="Unassembled WGS sequence"/>
</dbReference>
<gene>
    <name evidence="4" type="ORF">AA23TX_08886</name>
</gene>
<evidence type="ECO:0000313" key="5">
    <source>
        <dbReference type="Proteomes" id="UP000399805"/>
    </source>
</evidence>
<sequence length="292" mass="29732">MKLALLGLLLVVSACSAPVSGTATPLSGNLALVNGPGTAAALDAVKTAAEAVFSYDSANPAAFDQAVAANVTGAAKQQLATLFDVVRKSPQQVRLATRVREAAALEFTGDRIRELAVLEQDSGTTKGLATVAFTAQKAGGHWQLSDIAVSPAQPPPAPHQDDGTPAGTRDAALAGARAIGGGLFTTDSADPDGSYARAEAVIADPMLSEYRAKKGTYVEAIRKSGTKVALGPDPMAGVVTLTGARAVVLFFTTLQVTDATGQATGKPFTAEFDIVREGASWKATAVRPVTAA</sequence>
<feature type="chain" id="PRO_5038633870" evidence="3">
    <location>
        <begin position="18"/>
        <end position="292"/>
    </location>
</feature>
<evidence type="ECO:0000313" key="4">
    <source>
        <dbReference type="EMBL" id="VVJ24007.1"/>
    </source>
</evidence>
<dbReference type="AlphaFoldDB" id="A0A6I8M7S9"/>